<evidence type="ECO:0000313" key="1">
    <source>
        <dbReference type="EMBL" id="KAI3735751.1"/>
    </source>
</evidence>
<protein>
    <submittedName>
        <fullName evidence="1">Uncharacterized protein</fullName>
    </submittedName>
</protein>
<keyword evidence="2" id="KW-1185">Reference proteome</keyword>
<dbReference type="Proteomes" id="UP001055879">
    <property type="component" value="Linkage Group LG04"/>
</dbReference>
<gene>
    <name evidence="1" type="ORF">L6452_15263</name>
</gene>
<evidence type="ECO:0000313" key="2">
    <source>
        <dbReference type="Proteomes" id="UP001055879"/>
    </source>
</evidence>
<dbReference type="EMBL" id="CM042050">
    <property type="protein sequence ID" value="KAI3735751.1"/>
    <property type="molecule type" value="Genomic_DNA"/>
</dbReference>
<organism evidence="1 2">
    <name type="scientific">Arctium lappa</name>
    <name type="common">Greater burdock</name>
    <name type="synonym">Lappa major</name>
    <dbReference type="NCBI Taxonomy" id="4217"/>
    <lineage>
        <taxon>Eukaryota</taxon>
        <taxon>Viridiplantae</taxon>
        <taxon>Streptophyta</taxon>
        <taxon>Embryophyta</taxon>
        <taxon>Tracheophyta</taxon>
        <taxon>Spermatophyta</taxon>
        <taxon>Magnoliopsida</taxon>
        <taxon>eudicotyledons</taxon>
        <taxon>Gunneridae</taxon>
        <taxon>Pentapetalae</taxon>
        <taxon>asterids</taxon>
        <taxon>campanulids</taxon>
        <taxon>Asterales</taxon>
        <taxon>Asteraceae</taxon>
        <taxon>Carduoideae</taxon>
        <taxon>Cardueae</taxon>
        <taxon>Arctiinae</taxon>
        <taxon>Arctium</taxon>
    </lineage>
</organism>
<name>A0ACB9CN98_ARCLA</name>
<proteinExistence type="predicted"/>
<sequence length="909" mass="100053">MIGSKVVLTYKRKRLSSRPDLGFENECPSHAPGCRTLEVLKTPVKEEEDLKHESDRKEPEIVNQCAVYAGGSSIAQCEYCHCFYDVSGLLPSNEHLEGKKLCSNCVKRQDHLLSQQAQESSSRKEKTFIGQSYERHVDLHTMPLQSSHKSSLQSSTKKPLSTGDSAKDRPGHIHAASYSYEKSGCEFDSRQDKGKLSSEMVKTNVDSNPEIVSHSSSCCGCSSHYVSVQADNEHALEAAGAPIKGKSSNSCEDTVKDNKPGFPLITFSRRSRHKKTVDGTGMQDRSTGLEECNLVVAKGSNSTMDNGCLLDFSTDLTGNDPYPRCCAASQEKKISEEVDVCDIHSLSVPKIEISETLAGEMLITERCILEDAPHVTEPASGKSTMDAISDVKDKQPAASACHVSAADESLIISSDGLESAKIITGDGGSLASFDLSKPPPESSGLVDCNLTLESSSNLQPDNNASETHRDSTDSTSRSHSVVMHEFPSRDRVLELLDERIGETALSQVHCVPLKLSGSSHIWDVDFPSASISQSQTSKKNFLQLFPEDTENNMLPLKNPLHESSFMNREDRPSNGRHLHFRSSASSTPSFSLSLAAEARNSASTSLSSWPNFDTKIIEPIQEVTGAQYPSDSVSLMRHKMILDNIISKARAVSSKRSSLSDNFEPPSMWSEEELDFLWIGVRRHRIGNWDTMLRDQRLHFASWRSPQELAERWEEEQSKLLSPKPSSQTKKFQPTFPKKHNPILVEEPQLSLGSSNFQNHGIDQKQPSLNLNYYETRGRSTLESLLVNGPTGPSGGNLPHWLREAVSFPSSGPFEQAAIPSAVSYTGHSGMMQWINQPFSSSNRTMGMANLRPSVATHSPDPLLARRNGTSELNGPHEYRPVSKPEDVIVINSDASSEETISDDHSVRH</sequence>
<comment type="caution">
    <text evidence="1">The sequence shown here is derived from an EMBL/GenBank/DDBJ whole genome shotgun (WGS) entry which is preliminary data.</text>
</comment>
<reference evidence="2" key="1">
    <citation type="journal article" date="2022" name="Mol. Ecol. Resour.">
        <title>The genomes of chicory, endive, great burdock and yacon provide insights into Asteraceae palaeo-polyploidization history and plant inulin production.</title>
        <authorList>
            <person name="Fan W."/>
            <person name="Wang S."/>
            <person name="Wang H."/>
            <person name="Wang A."/>
            <person name="Jiang F."/>
            <person name="Liu H."/>
            <person name="Zhao H."/>
            <person name="Xu D."/>
            <person name="Zhang Y."/>
        </authorList>
    </citation>
    <scope>NUCLEOTIDE SEQUENCE [LARGE SCALE GENOMIC DNA]</scope>
    <source>
        <strain evidence="2">cv. Niubang</strain>
    </source>
</reference>
<accession>A0ACB9CN98</accession>
<reference evidence="1 2" key="2">
    <citation type="journal article" date="2022" name="Mol. Ecol. Resour.">
        <title>The genomes of chicory, endive, great burdock and yacon provide insights into Asteraceae paleo-polyploidization history and plant inulin production.</title>
        <authorList>
            <person name="Fan W."/>
            <person name="Wang S."/>
            <person name="Wang H."/>
            <person name="Wang A."/>
            <person name="Jiang F."/>
            <person name="Liu H."/>
            <person name="Zhao H."/>
            <person name="Xu D."/>
            <person name="Zhang Y."/>
        </authorList>
    </citation>
    <scope>NUCLEOTIDE SEQUENCE [LARGE SCALE GENOMIC DNA]</scope>
    <source>
        <strain evidence="2">cv. Niubang</strain>
    </source>
</reference>